<dbReference type="PROSITE" id="PS51257">
    <property type="entry name" value="PROKAR_LIPOPROTEIN"/>
    <property type="match status" value="1"/>
</dbReference>
<protein>
    <submittedName>
        <fullName evidence="3">Putative iron-regulated membrane protein</fullName>
    </submittedName>
</protein>
<feature type="transmembrane region" description="Helical" evidence="2">
    <location>
        <begin position="190"/>
        <end position="214"/>
    </location>
</feature>
<evidence type="ECO:0000256" key="2">
    <source>
        <dbReference type="SAM" id="Phobius"/>
    </source>
</evidence>
<keyword evidence="4" id="KW-1185">Reference proteome</keyword>
<name>A0A839GSG1_9BACT</name>
<feature type="transmembrane region" description="Helical" evidence="2">
    <location>
        <begin position="140"/>
        <end position="160"/>
    </location>
</feature>
<feature type="transmembrane region" description="Helical" evidence="2">
    <location>
        <begin position="12"/>
        <end position="34"/>
    </location>
</feature>
<feature type="compositionally biased region" description="Basic and acidic residues" evidence="1">
    <location>
        <begin position="380"/>
        <end position="392"/>
    </location>
</feature>
<keyword evidence="2" id="KW-1133">Transmembrane helix</keyword>
<dbReference type="Proteomes" id="UP000563094">
    <property type="component" value="Unassembled WGS sequence"/>
</dbReference>
<evidence type="ECO:0000313" key="3">
    <source>
        <dbReference type="EMBL" id="MBA9079789.1"/>
    </source>
</evidence>
<dbReference type="AlphaFoldDB" id="A0A839GSG1"/>
<dbReference type="InterPro" id="IPR005625">
    <property type="entry name" value="PepSY-ass_TM"/>
</dbReference>
<dbReference type="PANTHER" id="PTHR34219">
    <property type="entry name" value="IRON-REGULATED INNER MEMBRANE PROTEIN-RELATED"/>
    <property type="match status" value="1"/>
</dbReference>
<keyword evidence="2" id="KW-0812">Transmembrane</keyword>
<keyword evidence="2" id="KW-0472">Membrane</keyword>
<dbReference type="RefSeq" id="WP_182514530.1">
    <property type="nucleotide sequence ID" value="NZ_JACJIQ010000030.1"/>
</dbReference>
<comment type="caution">
    <text evidence="3">The sequence shown here is derived from an EMBL/GenBank/DDBJ whole genome shotgun (WGS) entry which is preliminary data.</text>
</comment>
<evidence type="ECO:0000313" key="4">
    <source>
        <dbReference type="Proteomes" id="UP000563094"/>
    </source>
</evidence>
<dbReference type="EMBL" id="JACJIQ010000030">
    <property type="protein sequence ID" value="MBA9079789.1"/>
    <property type="molecule type" value="Genomic_DNA"/>
</dbReference>
<dbReference type="Pfam" id="PF03929">
    <property type="entry name" value="PepSY_TM"/>
    <property type="match status" value="1"/>
</dbReference>
<feature type="region of interest" description="Disordered" evidence="1">
    <location>
        <begin position="369"/>
        <end position="392"/>
    </location>
</feature>
<organism evidence="3 4">
    <name type="scientific">Rufibacter quisquiliarum</name>
    <dbReference type="NCBI Taxonomy" id="1549639"/>
    <lineage>
        <taxon>Bacteria</taxon>
        <taxon>Pseudomonadati</taxon>
        <taxon>Bacteroidota</taxon>
        <taxon>Cytophagia</taxon>
        <taxon>Cytophagales</taxon>
        <taxon>Hymenobacteraceae</taxon>
        <taxon>Rufibacter</taxon>
    </lineage>
</organism>
<sequence>MTFKKLIGKLHLWLGFISGLLVLFLGLTGCILAYQREIEDATQGYRYVEPRPQAYLPPTQLRQFADQALPGKHIHSLSYAHGKASQAVYFSFDPEYYYIVYLDPYTGQVLKNKDMSQDFFRFIINGHYYLWLPPNVGQPILASATLIFVFMLISGIVLWWPKNKAARKQRFTIKWNAKWRRVNYDAHNVVGFYVSWVAIFLALTGLVMGFKWFAGSVYWAASGGKQLVEFYEPLSQVPAGVKTANMPAVDKLWLQKIQTVDLATGQLEMHFPETPASSIETAYNPDPSTYWKTDYQYYDQHSLQELSVTHQYGRFKGASVADKIMRMNYDIHVGAIGGLAGKTIAFFASLFAASLPVTGFLIWWGRRKKSKKNGQPAPAERTRTKAKELVRP</sequence>
<reference evidence="3 4" key="1">
    <citation type="submission" date="2020-08" db="EMBL/GenBank/DDBJ databases">
        <title>Genomic Encyclopedia of Type Strains, Phase IV (KMG-IV): sequencing the most valuable type-strain genomes for metagenomic binning, comparative biology and taxonomic classification.</title>
        <authorList>
            <person name="Goeker M."/>
        </authorList>
    </citation>
    <scope>NUCLEOTIDE SEQUENCE [LARGE SCALE GENOMIC DNA]</scope>
    <source>
        <strain evidence="3 4">DSM 29854</strain>
    </source>
</reference>
<dbReference type="PANTHER" id="PTHR34219:SF3">
    <property type="entry name" value="BLL7967 PROTEIN"/>
    <property type="match status" value="1"/>
</dbReference>
<accession>A0A839GSG1</accession>
<proteinExistence type="predicted"/>
<feature type="transmembrane region" description="Helical" evidence="2">
    <location>
        <begin position="344"/>
        <end position="364"/>
    </location>
</feature>
<gene>
    <name evidence="3" type="ORF">FHS90_004530</name>
</gene>
<evidence type="ECO:0000256" key="1">
    <source>
        <dbReference type="SAM" id="MobiDB-lite"/>
    </source>
</evidence>